<dbReference type="PRINTS" id="PR00625">
    <property type="entry name" value="JDOMAIN"/>
</dbReference>
<dbReference type="PANTHER" id="PTHR43096">
    <property type="entry name" value="DNAJ HOMOLOG 1, MITOCHONDRIAL-RELATED"/>
    <property type="match status" value="1"/>
</dbReference>
<evidence type="ECO:0000256" key="1">
    <source>
        <dbReference type="ARBA" id="ARBA00023186"/>
    </source>
</evidence>
<feature type="domain" description="J" evidence="2">
    <location>
        <begin position="5"/>
        <end position="69"/>
    </location>
</feature>
<dbReference type="InterPro" id="IPR008971">
    <property type="entry name" value="HSP40/DnaJ_pept-bd"/>
</dbReference>
<keyword evidence="4" id="KW-1185">Reference proteome</keyword>
<comment type="caution">
    <text evidence="3">The sequence shown here is derived from an EMBL/GenBank/DDBJ whole genome shotgun (WGS) entry which is preliminary data.</text>
</comment>
<accession>A0ABU7YVG7</accession>
<dbReference type="Gene3D" id="1.10.287.110">
    <property type="entry name" value="DnaJ domain"/>
    <property type="match status" value="1"/>
</dbReference>
<dbReference type="PROSITE" id="PS50076">
    <property type="entry name" value="DNAJ_2"/>
    <property type="match status" value="1"/>
</dbReference>
<sequence length="305" mass="32356">MQFKDYYETLGVEPSAGDAEIKTAYRRMARKYHPDVSKEAGAEERFKAVNEAYEALRDPDKRAAYDQLRARGYRPGDDVQPPPGGFGAGHGGVDFEEIFAGGGAGGGFSDFFESMFGRGRGGPGAAGYGAHSGARPGPRGPADTRAKLAVPLETIYSGDSVRIGLNGKTLDVRVPKGVREGQVIRLAGLGNNGGNLLLEVEYAAHPQFEVDGRNVIHMLPVAPWEAALGATVSVPTLGGAVELKIPANSEAGRKLRLRGRGLPGNPADGDQIVELEVLAPNPQSDAQRAAYEAMRDAFGDGWRRA</sequence>
<dbReference type="InterPro" id="IPR036869">
    <property type="entry name" value="J_dom_sf"/>
</dbReference>
<dbReference type="Pfam" id="PF00226">
    <property type="entry name" value="DnaJ"/>
    <property type="match status" value="1"/>
</dbReference>
<dbReference type="SUPFAM" id="SSF46565">
    <property type="entry name" value="Chaperone J-domain"/>
    <property type="match status" value="1"/>
</dbReference>
<gene>
    <name evidence="3" type="ORF">SNE34_02715</name>
</gene>
<evidence type="ECO:0000313" key="3">
    <source>
        <dbReference type="EMBL" id="MEG3182922.1"/>
    </source>
</evidence>
<reference evidence="3 4" key="1">
    <citation type="journal article" date="2016" name="Int. J. Syst. Evol. Microbiol.">
        <title>Lysobacter erysipheiresistens sp. nov., an antagonist of powdery mildew, isolated from tobacco-cultivated soil.</title>
        <authorList>
            <person name="Xie B."/>
            <person name="Li T."/>
            <person name="Lin X."/>
            <person name="Wang C.J."/>
            <person name="Chen Y.J."/>
            <person name="Liu W.J."/>
            <person name="Zhao Z.W."/>
        </authorList>
    </citation>
    <scope>NUCLEOTIDE SEQUENCE [LARGE SCALE GENOMIC DNA]</scope>
    <source>
        <strain evidence="3 4">RS-LYSO-3</strain>
    </source>
</reference>
<dbReference type="Proteomes" id="UP001355056">
    <property type="component" value="Unassembled WGS sequence"/>
</dbReference>
<dbReference type="InterPro" id="IPR001623">
    <property type="entry name" value="DnaJ_domain"/>
</dbReference>
<dbReference type="PROSITE" id="PS00636">
    <property type="entry name" value="DNAJ_1"/>
    <property type="match status" value="1"/>
</dbReference>
<evidence type="ECO:0000259" key="2">
    <source>
        <dbReference type="PROSITE" id="PS50076"/>
    </source>
</evidence>
<protein>
    <submittedName>
        <fullName evidence="3">DnaJ C-terminal domain-containing protein</fullName>
    </submittedName>
</protein>
<dbReference type="SMART" id="SM00271">
    <property type="entry name" value="DnaJ"/>
    <property type="match status" value="1"/>
</dbReference>
<dbReference type="RefSeq" id="WP_332614446.1">
    <property type="nucleotide sequence ID" value="NZ_JAXGFP010000001.1"/>
</dbReference>
<dbReference type="EMBL" id="JAXGFP010000001">
    <property type="protein sequence ID" value="MEG3182922.1"/>
    <property type="molecule type" value="Genomic_DNA"/>
</dbReference>
<keyword evidence="1" id="KW-0143">Chaperone</keyword>
<name>A0ABU7YVG7_9GAMM</name>
<dbReference type="SUPFAM" id="SSF49493">
    <property type="entry name" value="HSP40/DnaJ peptide-binding domain"/>
    <property type="match status" value="2"/>
</dbReference>
<proteinExistence type="predicted"/>
<dbReference type="PANTHER" id="PTHR43096:SF52">
    <property type="entry name" value="DNAJ HOMOLOG 1, MITOCHONDRIAL-RELATED"/>
    <property type="match status" value="1"/>
</dbReference>
<dbReference type="InterPro" id="IPR002939">
    <property type="entry name" value="DnaJ_C"/>
</dbReference>
<evidence type="ECO:0000313" key="4">
    <source>
        <dbReference type="Proteomes" id="UP001355056"/>
    </source>
</evidence>
<dbReference type="InterPro" id="IPR018253">
    <property type="entry name" value="DnaJ_domain_CS"/>
</dbReference>
<organism evidence="3 4">
    <name type="scientific">Novilysobacter erysipheiresistens</name>
    <dbReference type="NCBI Taxonomy" id="1749332"/>
    <lineage>
        <taxon>Bacteria</taxon>
        <taxon>Pseudomonadati</taxon>
        <taxon>Pseudomonadota</taxon>
        <taxon>Gammaproteobacteria</taxon>
        <taxon>Lysobacterales</taxon>
        <taxon>Lysobacteraceae</taxon>
        <taxon>Novilysobacter</taxon>
    </lineage>
</organism>
<dbReference type="CDD" id="cd06257">
    <property type="entry name" value="DnaJ"/>
    <property type="match status" value="1"/>
</dbReference>
<dbReference type="Pfam" id="PF01556">
    <property type="entry name" value="DnaJ_C"/>
    <property type="match status" value="1"/>
</dbReference>
<dbReference type="Gene3D" id="2.60.260.20">
    <property type="entry name" value="Urease metallochaperone UreE, N-terminal domain"/>
    <property type="match status" value="2"/>
</dbReference>
<dbReference type="CDD" id="cd10747">
    <property type="entry name" value="DnaJ_C"/>
    <property type="match status" value="1"/>
</dbReference>